<name>A0ABQ2VGE5_9PSEU</name>
<evidence type="ECO:0000313" key="2">
    <source>
        <dbReference type="Proteomes" id="UP000649573"/>
    </source>
</evidence>
<sequence length="53" mass="5749">MLADVALLRAKAARANGDLAAMPRHRDEAIRGVERTGPVRWPRILTDDAIGAL</sequence>
<proteinExistence type="predicted"/>
<reference evidence="2" key="1">
    <citation type="journal article" date="2019" name="Int. J. Syst. Evol. Microbiol.">
        <title>The Global Catalogue of Microorganisms (GCM) 10K type strain sequencing project: providing services to taxonomists for standard genome sequencing and annotation.</title>
        <authorList>
            <consortium name="The Broad Institute Genomics Platform"/>
            <consortium name="The Broad Institute Genome Sequencing Center for Infectious Disease"/>
            <person name="Wu L."/>
            <person name="Ma J."/>
        </authorList>
    </citation>
    <scope>NUCLEOTIDE SEQUENCE [LARGE SCALE GENOMIC DNA]</scope>
    <source>
        <strain evidence="2">JCM 3296</strain>
    </source>
</reference>
<organism evidence="1 2">
    <name type="scientific">Lentzea flava</name>
    <dbReference type="NCBI Taxonomy" id="103732"/>
    <lineage>
        <taxon>Bacteria</taxon>
        <taxon>Bacillati</taxon>
        <taxon>Actinomycetota</taxon>
        <taxon>Actinomycetes</taxon>
        <taxon>Pseudonocardiales</taxon>
        <taxon>Pseudonocardiaceae</taxon>
        <taxon>Lentzea</taxon>
    </lineage>
</organism>
<comment type="caution">
    <text evidence="1">The sequence shown here is derived from an EMBL/GenBank/DDBJ whole genome shotgun (WGS) entry which is preliminary data.</text>
</comment>
<gene>
    <name evidence="1" type="ORF">GCM10010178_89800</name>
</gene>
<dbReference type="EMBL" id="BMRE01000097">
    <property type="protein sequence ID" value="GGU85728.1"/>
    <property type="molecule type" value="Genomic_DNA"/>
</dbReference>
<keyword evidence="2" id="KW-1185">Reference proteome</keyword>
<accession>A0ABQ2VGE5</accession>
<evidence type="ECO:0000313" key="1">
    <source>
        <dbReference type="EMBL" id="GGU85728.1"/>
    </source>
</evidence>
<dbReference type="Proteomes" id="UP000649573">
    <property type="component" value="Unassembled WGS sequence"/>
</dbReference>
<protein>
    <submittedName>
        <fullName evidence="1">Uncharacterized protein</fullName>
    </submittedName>
</protein>